<dbReference type="InterPro" id="IPR025857">
    <property type="entry name" value="MacB_PCD"/>
</dbReference>
<evidence type="ECO:0000256" key="1">
    <source>
        <dbReference type="ARBA" id="ARBA00004651"/>
    </source>
</evidence>
<feature type="domain" description="ABC3 transporter permease C-terminal" evidence="7">
    <location>
        <begin position="281"/>
        <end position="396"/>
    </location>
</feature>
<dbReference type="RefSeq" id="WP_053398883.1">
    <property type="nucleotide sequence ID" value="NZ_LFQU01000025.1"/>
</dbReference>
<gene>
    <name evidence="9" type="ORF">ACU52_11560</name>
</gene>
<feature type="transmembrane region" description="Helical" evidence="6">
    <location>
        <begin position="21"/>
        <end position="42"/>
    </location>
</feature>
<dbReference type="Proteomes" id="UP000036951">
    <property type="component" value="Unassembled WGS sequence"/>
</dbReference>
<evidence type="ECO:0000259" key="7">
    <source>
        <dbReference type="Pfam" id="PF02687"/>
    </source>
</evidence>
<feature type="transmembrane region" description="Helical" evidence="6">
    <location>
        <begin position="715"/>
        <end position="735"/>
    </location>
</feature>
<dbReference type="PANTHER" id="PTHR30572:SF18">
    <property type="entry name" value="ABC-TYPE MACROLIDE FAMILY EXPORT SYSTEM PERMEASE COMPONENT 2"/>
    <property type="match status" value="1"/>
</dbReference>
<dbReference type="Pfam" id="PF12704">
    <property type="entry name" value="MacB_PCD"/>
    <property type="match status" value="1"/>
</dbReference>
<evidence type="ECO:0000256" key="6">
    <source>
        <dbReference type="SAM" id="Phobius"/>
    </source>
</evidence>
<comment type="caution">
    <text evidence="9">The sequence shown here is derived from an EMBL/GenBank/DDBJ whole genome shotgun (WGS) entry which is preliminary data.</text>
</comment>
<organism evidence="9 10">
    <name type="scientific">Xylanibacter rarus</name>
    <dbReference type="NCBI Taxonomy" id="1676614"/>
    <lineage>
        <taxon>Bacteria</taxon>
        <taxon>Pseudomonadati</taxon>
        <taxon>Bacteroidota</taxon>
        <taxon>Bacteroidia</taxon>
        <taxon>Bacteroidales</taxon>
        <taxon>Prevotellaceae</taxon>
        <taxon>Xylanibacter</taxon>
    </lineage>
</organism>
<name>A0A8E1UQC7_9BACT</name>
<protein>
    <submittedName>
        <fullName evidence="9">ABC transporter permease</fullName>
    </submittedName>
</protein>
<sequence>MSNFNLRSYFTFLSRNKIYTAVNVFGLAVSLTFVIIIGLYTWQETSINRQHSKAKRIYNIGLMSDDSIGTANCHHIVQRYLRDRYPEIEKTCGFTTENMKLKDRDNFVNVNVMETDSTFFDMFDFPLLYGNRATCLMQKGNIVLTESLALRMFGTANAVGRDITTADNTHFRVSGVVADFDNTIIDKDIDAIVDFSFCKNLANKDEYFYQFANYLMCSVFIQVHENSDFMAKRNEVRKYLHETVKDWQPTITRLDKLYFSGLNAYSGLHLGNLMLVKILFAVGLVTLLFSIINYINLTVAQSGYRAREMATRRLFGCSKNRVAVNLFIESLVMCAISLLIAVMLVHIAAPYAGRLLDTKLNLSLLIHPYCIGLTAVVVIAVSIIAGILPATILSRVKPIEVVRGTFRTQTKMIFSRILITVQNIITITMLACAFIMVSQMLHLTKAPLGFNTKNIIALKLNYTTDNDLTNEFINRLRTLPPVKAVAPSNGTPADGGNDPSVQFEGDKDISRFNFITGTPEMMKIYGIKMKNDFNLKGDSIIYMNDQALQYLHMKPNSTHMSERFDSFVLTYFAKSARYGGVINDFHVRDICNNTKGIILLTCRNIKHPLNISILVESDPVEAYARIKEIYKEVFHEEVDESTPPFVDKQIEKRFEQEIRTSKIVSLFAFIAIIISLLGLVAMSTYFIQQRAREIAVRKVFGSTGNQIRIRLIRTFMLYVGIAFVIAVPIVVHFMSKWIEQYSYRIVWWPWIVAAGVIVMLISLAAVAVQSWMASNENPVKNIRQE</sequence>
<comment type="subcellular location">
    <subcellularLocation>
        <location evidence="1">Cell membrane</location>
        <topology evidence="1">Multi-pass membrane protein</topology>
    </subcellularLocation>
</comment>
<feature type="transmembrane region" description="Helical" evidence="6">
    <location>
        <begin position="278"/>
        <end position="301"/>
    </location>
</feature>
<evidence type="ECO:0000259" key="8">
    <source>
        <dbReference type="Pfam" id="PF12704"/>
    </source>
</evidence>
<dbReference type="PANTHER" id="PTHR30572">
    <property type="entry name" value="MEMBRANE COMPONENT OF TRANSPORTER-RELATED"/>
    <property type="match status" value="1"/>
</dbReference>
<reference evidence="9 10" key="1">
    <citation type="submission" date="2015-06" db="EMBL/GenBank/DDBJ databases">
        <title>Prevotella sp. 109, sp. nov., a novel member of the family Prevotellaceae isolated from human faeces.</title>
        <authorList>
            <person name="Shkoporov A.N."/>
            <person name="Chaplin A.V."/>
            <person name="Kafarskaia L.I."/>
            <person name="Efimov B.A."/>
        </authorList>
    </citation>
    <scope>NUCLEOTIDE SEQUENCE [LARGE SCALE GENOMIC DNA]</scope>
    <source>
        <strain evidence="9 10">109</strain>
    </source>
</reference>
<feature type="transmembrane region" description="Helical" evidence="6">
    <location>
        <begin position="366"/>
        <end position="392"/>
    </location>
</feature>
<keyword evidence="3 6" id="KW-0812">Transmembrane</keyword>
<accession>A0A8E1UQC7</accession>
<dbReference type="AlphaFoldDB" id="A0A8E1UQC7"/>
<evidence type="ECO:0000256" key="5">
    <source>
        <dbReference type="ARBA" id="ARBA00023136"/>
    </source>
</evidence>
<keyword evidence="2" id="KW-1003">Cell membrane</keyword>
<feature type="transmembrane region" description="Helical" evidence="6">
    <location>
        <begin position="322"/>
        <end position="346"/>
    </location>
</feature>
<keyword evidence="10" id="KW-1185">Reference proteome</keyword>
<dbReference type="InterPro" id="IPR050250">
    <property type="entry name" value="Macrolide_Exporter_MacB"/>
</dbReference>
<dbReference type="OrthoDB" id="973976at2"/>
<dbReference type="InterPro" id="IPR003838">
    <property type="entry name" value="ABC3_permease_C"/>
</dbReference>
<proteinExistence type="predicted"/>
<evidence type="ECO:0000313" key="9">
    <source>
        <dbReference type="EMBL" id="KOO67789.1"/>
    </source>
</evidence>
<evidence type="ECO:0000256" key="4">
    <source>
        <dbReference type="ARBA" id="ARBA00022989"/>
    </source>
</evidence>
<feature type="transmembrane region" description="Helical" evidence="6">
    <location>
        <begin position="663"/>
        <end position="687"/>
    </location>
</feature>
<dbReference type="EMBL" id="LFQU01000025">
    <property type="protein sequence ID" value="KOO67789.1"/>
    <property type="molecule type" value="Genomic_DNA"/>
</dbReference>
<feature type="domain" description="ABC3 transporter permease C-terminal" evidence="7">
    <location>
        <begin position="666"/>
        <end position="778"/>
    </location>
</feature>
<keyword evidence="4 6" id="KW-1133">Transmembrane helix</keyword>
<dbReference type="Pfam" id="PF02687">
    <property type="entry name" value="FtsX"/>
    <property type="match status" value="2"/>
</dbReference>
<feature type="transmembrane region" description="Helical" evidence="6">
    <location>
        <begin position="747"/>
        <end position="768"/>
    </location>
</feature>
<evidence type="ECO:0000313" key="10">
    <source>
        <dbReference type="Proteomes" id="UP000036951"/>
    </source>
</evidence>
<dbReference type="GO" id="GO:0022857">
    <property type="term" value="F:transmembrane transporter activity"/>
    <property type="evidence" value="ECO:0007669"/>
    <property type="project" value="TreeGrafter"/>
</dbReference>
<feature type="transmembrane region" description="Helical" evidence="6">
    <location>
        <begin position="413"/>
        <end position="437"/>
    </location>
</feature>
<evidence type="ECO:0000256" key="2">
    <source>
        <dbReference type="ARBA" id="ARBA00022475"/>
    </source>
</evidence>
<keyword evidence="5 6" id="KW-0472">Membrane</keyword>
<evidence type="ECO:0000256" key="3">
    <source>
        <dbReference type="ARBA" id="ARBA00022692"/>
    </source>
</evidence>
<feature type="domain" description="MacB-like periplasmic core" evidence="8">
    <location>
        <begin position="20"/>
        <end position="229"/>
    </location>
</feature>
<dbReference type="GO" id="GO:0005886">
    <property type="term" value="C:plasma membrane"/>
    <property type="evidence" value="ECO:0007669"/>
    <property type="project" value="UniProtKB-SubCell"/>
</dbReference>